<dbReference type="Gene3D" id="3.30.420.10">
    <property type="entry name" value="Ribonuclease H-like superfamily/Ribonuclease H"/>
    <property type="match status" value="1"/>
</dbReference>
<keyword evidence="3" id="KW-1185">Reference proteome</keyword>
<dbReference type="Pfam" id="PF13456">
    <property type="entry name" value="RVT_3"/>
    <property type="match status" value="1"/>
</dbReference>
<dbReference type="InterPro" id="IPR012337">
    <property type="entry name" value="RNaseH-like_sf"/>
</dbReference>
<organism evidence="2 3">
    <name type="scientific">Actinidia rufa</name>
    <dbReference type="NCBI Taxonomy" id="165716"/>
    <lineage>
        <taxon>Eukaryota</taxon>
        <taxon>Viridiplantae</taxon>
        <taxon>Streptophyta</taxon>
        <taxon>Embryophyta</taxon>
        <taxon>Tracheophyta</taxon>
        <taxon>Spermatophyta</taxon>
        <taxon>Magnoliopsida</taxon>
        <taxon>eudicotyledons</taxon>
        <taxon>Gunneridae</taxon>
        <taxon>Pentapetalae</taxon>
        <taxon>asterids</taxon>
        <taxon>Ericales</taxon>
        <taxon>Actinidiaceae</taxon>
        <taxon>Actinidia</taxon>
    </lineage>
</organism>
<dbReference type="PANTHER" id="PTHR48475">
    <property type="entry name" value="RIBONUCLEASE H"/>
    <property type="match status" value="1"/>
</dbReference>
<sequence length="284" mass="32361">MYFKARYKKTLLGGYLSNVKGWKSKFFFVSGDEWEFPEGSSREGVPRVLRTWGIPDKHCNNPPQLYKGEPKIFEKIFKSWNEKSETTFQQLKEYLSSPSLFIVPTTGEELFVPRMAIKAQALADFVVESTHETALEPEVTPPEVKTPKEQSSYEDLTRWMFKATNNESEYEALLVGFRVAAELGVDSLDVFSDSQLVVNQVQRDYLAKDTVMVAYLNEVKIISKKIRDFKIRQIPRAENKKADALANLASAFDFISDRCIPLEFLTNPSIEVAKSVFQAKAGPM</sequence>
<evidence type="ECO:0000259" key="1">
    <source>
        <dbReference type="Pfam" id="PF13456"/>
    </source>
</evidence>
<gene>
    <name evidence="2" type="ORF">Acr_14g0006910</name>
</gene>
<dbReference type="GO" id="GO:0003676">
    <property type="term" value="F:nucleic acid binding"/>
    <property type="evidence" value="ECO:0007669"/>
    <property type="project" value="InterPro"/>
</dbReference>
<dbReference type="InterPro" id="IPR036397">
    <property type="entry name" value="RNaseH_sf"/>
</dbReference>
<proteinExistence type="predicted"/>
<dbReference type="EMBL" id="BJWL01000014">
    <property type="protein sequence ID" value="GFZ01056.1"/>
    <property type="molecule type" value="Genomic_DNA"/>
</dbReference>
<reference evidence="2 3" key="1">
    <citation type="submission" date="2019-07" db="EMBL/GenBank/DDBJ databases">
        <title>De Novo Assembly of kiwifruit Actinidia rufa.</title>
        <authorList>
            <person name="Sugita-Konishi S."/>
            <person name="Sato K."/>
            <person name="Mori E."/>
            <person name="Abe Y."/>
            <person name="Kisaki G."/>
            <person name="Hamano K."/>
            <person name="Suezawa K."/>
            <person name="Otani M."/>
            <person name="Fukuda T."/>
            <person name="Manabe T."/>
            <person name="Gomi K."/>
            <person name="Tabuchi M."/>
            <person name="Akimitsu K."/>
            <person name="Kataoka I."/>
        </authorList>
    </citation>
    <scope>NUCLEOTIDE SEQUENCE [LARGE SCALE GENOMIC DNA]</scope>
    <source>
        <strain evidence="3">cv. Fuchu</strain>
    </source>
</reference>
<feature type="domain" description="RNase H type-1" evidence="1">
    <location>
        <begin position="162"/>
        <end position="249"/>
    </location>
</feature>
<name>A0A7J0FQR1_9ERIC</name>
<accession>A0A7J0FQR1</accession>
<dbReference type="OrthoDB" id="1746168at2759"/>
<evidence type="ECO:0000313" key="2">
    <source>
        <dbReference type="EMBL" id="GFZ01056.1"/>
    </source>
</evidence>
<dbReference type="CDD" id="cd09279">
    <property type="entry name" value="RNase_HI_like"/>
    <property type="match status" value="1"/>
</dbReference>
<dbReference type="PANTHER" id="PTHR48475:SF2">
    <property type="entry name" value="RIBONUCLEASE H"/>
    <property type="match status" value="1"/>
</dbReference>
<comment type="caution">
    <text evidence="2">The sequence shown here is derived from an EMBL/GenBank/DDBJ whole genome shotgun (WGS) entry which is preliminary data.</text>
</comment>
<dbReference type="Proteomes" id="UP000585474">
    <property type="component" value="Unassembled WGS sequence"/>
</dbReference>
<dbReference type="GO" id="GO:0004523">
    <property type="term" value="F:RNA-DNA hybrid ribonuclease activity"/>
    <property type="evidence" value="ECO:0007669"/>
    <property type="project" value="InterPro"/>
</dbReference>
<protein>
    <recommendedName>
        <fullName evidence="1">RNase H type-1 domain-containing protein</fullName>
    </recommendedName>
</protein>
<dbReference type="InterPro" id="IPR002156">
    <property type="entry name" value="RNaseH_domain"/>
</dbReference>
<dbReference type="AlphaFoldDB" id="A0A7J0FQR1"/>
<evidence type="ECO:0000313" key="3">
    <source>
        <dbReference type="Proteomes" id="UP000585474"/>
    </source>
</evidence>
<dbReference type="SUPFAM" id="SSF53098">
    <property type="entry name" value="Ribonuclease H-like"/>
    <property type="match status" value="1"/>
</dbReference>